<organism evidence="3 4">
    <name type="scientific">Nesterenkonia xinjiangensis</name>
    <dbReference type="NCBI Taxonomy" id="225327"/>
    <lineage>
        <taxon>Bacteria</taxon>
        <taxon>Bacillati</taxon>
        <taxon>Actinomycetota</taxon>
        <taxon>Actinomycetes</taxon>
        <taxon>Micrococcales</taxon>
        <taxon>Micrococcaceae</taxon>
        <taxon>Nesterenkonia</taxon>
    </lineage>
</organism>
<dbReference type="GO" id="GO:0016787">
    <property type="term" value="F:hydrolase activity"/>
    <property type="evidence" value="ECO:0007669"/>
    <property type="project" value="UniProtKB-KW"/>
</dbReference>
<dbReference type="InterPro" id="IPR022742">
    <property type="entry name" value="Hydrolase_4"/>
</dbReference>
<evidence type="ECO:0000313" key="4">
    <source>
        <dbReference type="Proteomes" id="UP000535437"/>
    </source>
</evidence>
<dbReference type="PANTHER" id="PTHR11614">
    <property type="entry name" value="PHOSPHOLIPASE-RELATED"/>
    <property type="match status" value="1"/>
</dbReference>
<dbReference type="SUPFAM" id="SSF53474">
    <property type="entry name" value="alpha/beta-Hydrolases"/>
    <property type="match status" value="1"/>
</dbReference>
<dbReference type="Proteomes" id="UP000535437">
    <property type="component" value="Unassembled WGS sequence"/>
</dbReference>
<dbReference type="EMBL" id="JACCFY010000001">
    <property type="protein sequence ID" value="NYJ79445.1"/>
    <property type="molecule type" value="Genomic_DNA"/>
</dbReference>
<dbReference type="Pfam" id="PF12146">
    <property type="entry name" value="Hydrolase_4"/>
    <property type="match status" value="1"/>
</dbReference>
<feature type="region of interest" description="Disordered" evidence="1">
    <location>
        <begin position="376"/>
        <end position="401"/>
    </location>
</feature>
<name>A0A7Z0KBM7_9MICC</name>
<sequence length="401" mass="44271">MMPSYAAGASMAAASTTPYYGSMAHTDITPTVPQQELLEDSPAGQWVPDVLPGCVRRTLPLGEDEEGPISATLVRHDGEDGSVPGLDSDHAARFDGVPRAPVLHLHGWSDYFYNRPLAEAFAAQGRPFYALDLRRYGRSLRAWQTPGYIDDLVEYDADLEAALAVMRQEHPRAPAPVIHGHSTGGLVAALWAHRHPGEASALVLNSPWLELPGDAAARTAVEGLLAPLSHLNPRRPLRVPRVDNYWQSLSDQAQGEWTLHPLWRPRKSFRMSAGWLRAVLAGHRQVHEGLSLEIPVLVLLSTQTVYSRQWNEQLLESDTVLDVELLARRAVKLGSRVTVVRLRRAMHDVFASPEPVRRQAFGEVLRWLRAYGPETEVPAESAAPAEPAERAERDTRSTAAP</sequence>
<keyword evidence="4" id="KW-1185">Reference proteome</keyword>
<proteinExistence type="predicted"/>
<dbReference type="InterPro" id="IPR051044">
    <property type="entry name" value="MAG_DAG_Lipase"/>
</dbReference>
<dbReference type="InterPro" id="IPR029058">
    <property type="entry name" value="AB_hydrolase_fold"/>
</dbReference>
<gene>
    <name evidence="3" type="ORF">HNR09_002856</name>
</gene>
<dbReference type="RefSeq" id="WP_246348865.1">
    <property type="nucleotide sequence ID" value="NZ_BAAALL010000001.1"/>
</dbReference>
<reference evidence="3 4" key="1">
    <citation type="submission" date="2020-07" db="EMBL/GenBank/DDBJ databases">
        <title>Sequencing the genomes of 1000 actinobacteria strains.</title>
        <authorList>
            <person name="Klenk H.-P."/>
        </authorList>
    </citation>
    <scope>NUCLEOTIDE SEQUENCE [LARGE SCALE GENOMIC DNA]</scope>
    <source>
        <strain evidence="3 4">DSM 15475</strain>
    </source>
</reference>
<evidence type="ECO:0000259" key="2">
    <source>
        <dbReference type="Pfam" id="PF12146"/>
    </source>
</evidence>
<protein>
    <submittedName>
        <fullName evidence="3">Alpha-beta hydrolase superfamily lysophospholipase</fullName>
    </submittedName>
</protein>
<evidence type="ECO:0000256" key="1">
    <source>
        <dbReference type="SAM" id="MobiDB-lite"/>
    </source>
</evidence>
<keyword evidence="3" id="KW-0378">Hydrolase</keyword>
<accession>A0A7Z0KBM7</accession>
<comment type="caution">
    <text evidence="3">The sequence shown here is derived from an EMBL/GenBank/DDBJ whole genome shotgun (WGS) entry which is preliminary data.</text>
</comment>
<dbReference type="Gene3D" id="3.40.50.1820">
    <property type="entry name" value="alpha/beta hydrolase"/>
    <property type="match status" value="1"/>
</dbReference>
<feature type="compositionally biased region" description="Basic and acidic residues" evidence="1">
    <location>
        <begin position="387"/>
        <end position="401"/>
    </location>
</feature>
<evidence type="ECO:0000313" key="3">
    <source>
        <dbReference type="EMBL" id="NYJ79445.1"/>
    </source>
</evidence>
<feature type="domain" description="Serine aminopeptidase S33" evidence="2">
    <location>
        <begin position="98"/>
        <end position="303"/>
    </location>
</feature>
<dbReference type="AlphaFoldDB" id="A0A7Z0KBM7"/>
<feature type="compositionally biased region" description="Low complexity" evidence="1">
    <location>
        <begin position="376"/>
        <end position="386"/>
    </location>
</feature>